<accession>A0A317CK98</accession>
<evidence type="ECO:0000313" key="2">
    <source>
        <dbReference type="Proteomes" id="UP000245506"/>
    </source>
</evidence>
<dbReference type="Proteomes" id="UP000245506">
    <property type="component" value="Unassembled WGS sequence"/>
</dbReference>
<evidence type="ECO:0008006" key="3">
    <source>
        <dbReference type="Google" id="ProtNLM"/>
    </source>
</evidence>
<dbReference type="PANTHER" id="PTHR12558">
    <property type="entry name" value="CELL DIVISION CYCLE 16,23,27"/>
    <property type="match status" value="1"/>
</dbReference>
<gene>
    <name evidence="1" type="ORF">DKT75_01830</name>
</gene>
<dbReference type="InterPro" id="IPR019734">
    <property type="entry name" value="TPR_rpt"/>
</dbReference>
<reference evidence="1 2" key="1">
    <citation type="submission" date="2018-05" db="EMBL/GenBank/DDBJ databases">
        <title>Leucothrix arctica sp. nov., isolated from Arctic seawater.</title>
        <authorList>
            <person name="Choi A."/>
            <person name="Baek K."/>
        </authorList>
    </citation>
    <scope>NUCLEOTIDE SEQUENCE [LARGE SCALE GENOMIC DNA]</scope>
    <source>
        <strain evidence="1 2">IMCC9719</strain>
    </source>
</reference>
<dbReference type="SUPFAM" id="SSF48452">
    <property type="entry name" value="TPR-like"/>
    <property type="match status" value="3"/>
</dbReference>
<dbReference type="PROSITE" id="PS51257">
    <property type="entry name" value="PROKAR_LIPOPROTEIN"/>
    <property type="match status" value="1"/>
</dbReference>
<dbReference type="RefSeq" id="WP_109821732.1">
    <property type="nucleotide sequence ID" value="NZ_QGKL01000009.1"/>
</dbReference>
<dbReference type="Pfam" id="PF13432">
    <property type="entry name" value="TPR_16"/>
    <property type="match status" value="1"/>
</dbReference>
<evidence type="ECO:0000313" key="1">
    <source>
        <dbReference type="EMBL" id="PWQ98926.1"/>
    </source>
</evidence>
<protein>
    <recommendedName>
        <fullName evidence="3">Tetratricopeptide repeat-like domain-containing protein</fullName>
    </recommendedName>
</protein>
<keyword evidence="2" id="KW-1185">Reference proteome</keyword>
<organism evidence="1 2">
    <name type="scientific">Leucothrix arctica</name>
    <dbReference type="NCBI Taxonomy" id="1481894"/>
    <lineage>
        <taxon>Bacteria</taxon>
        <taxon>Pseudomonadati</taxon>
        <taxon>Pseudomonadota</taxon>
        <taxon>Gammaproteobacteria</taxon>
        <taxon>Thiotrichales</taxon>
        <taxon>Thiotrichaceae</taxon>
        <taxon>Leucothrix</taxon>
    </lineage>
</organism>
<sequence length="581" mass="64977">MQRQLLVRCLSIFMTAGITLTATGCQDTDLPLVDTSVVAEKASSPMASSVHPDEKMYHTLAAEMYRLEGDDATATLHYEKILQGSTDIGLAKIATETAAQTEYLEIAVANARHWVSLSEDQVEARQYLALLLLRSDQFENAAAELSVIDQRITDAGHDGLSFITSLISLESHKEQAFNAFEAYVKSYNNSPAAQLKLASLALKQHGAESALSRLNSLSGELTTEEQESLLILRSKVLHKQGDIEGSIGIMRQLVDRPNVDDMTRLEYARLLMLNDDELGATAQLQAVYVNTPTNLEVLKSLVGLRLAQGQFAQAEVYAKTLAENVVYASVAHHYLAEIHESRNEMDEAIREYSKVGGGNYFSSAQQRISELLVEQYSLDIATSWLSETRNKVDSDEQKFLYWRLEARLRARYKDDKGALNAYRRAHQLDSNNGRMNYQYAMTAQVVGEVALAEKLLIDMIERNPSDADAFNTLGYMLLEETERLDDASAYILKAYELRPNDAIILDSLGWLYFKQGKINDAVALLMSAYEKTDNPEIATHLIEVLITQGQRKEAIALLARAMEQYPNDEQLKSIKKKIIDI</sequence>
<dbReference type="EMBL" id="QGKL01000009">
    <property type="protein sequence ID" value="PWQ98926.1"/>
    <property type="molecule type" value="Genomic_DNA"/>
</dbReference>
<dbReference type="Gene3D" id="1.25.40.10">
    <property type="entry name" value="Tetratricopeptide repeat domain"/>
    <property type="match status" value="2"/>
</dbReference>
<dbReference type="OrthoDB" id="7637125at2"/>
<dbReference type="Pfam" id="PF14559">
    <property type="entry name" value="TPR_19"/>
    <property type="match status" value="1"/>
</dbReference>
<name>A0A317CK98_9GAMM</name>
<dbReference type="SMART" id="SM00028">
    <property type="entry name" value="TPR"/>
    <property type="match status" value="4"/>
</dbReference>
<comment type="caution">
    <text evidence="1">The sequence shown here is derived from an EMBL/GenBank/DDBJ whole genome shotgun (WGS) entry which is preliminary data.</text>
</comment>
<dbReference type="InterPro" id="IPR011990">
    <property type="entry name" value="TPR-like_helical_dom_sf"/>
</dbReference>
<dbReference type="AlphaFoldDB" id="A0A317CK98"/>
<dbReference type="PANTHER" id="PTHR12558:SF13">
    <property type="entry name" value="CELL DIVISION CYCLE PROTEIN 27 HOMOLOG"/>
    <property type="match status" value="1"/>
</dbReference>
<proteinExistence type="predicted"/>